<protein>
    <recommendedName>
        <fullName evidence="4">Glycoside hydrolase family 5 domain-containing protein</fullName>
    </recommendedName>
</protein>
<comment type="similarity">
    <text evidence="3">Belongs to the glycosyl hydrolase 5 (cellulase A) family.</text>
</comment>
<evidence type="ECO:0000256" key="2">
    <source>
        <dbReference type="ARBA" id="ARBA00023295"/>
    </source>
</evidence>
<comment type="caution">
    <text evidence="5">The sequence shown here is derived from an EMBL/GenBank/DDBJ whole genome shotgun (WGS) entry which is preliminary data.</text>
</comment>
<dbReference type="InterPro" id="IPR001547">
    <property type="entry name" value="Glyco_hydro_5"/>
</dbReference>
<dbReference type="SUPFAM" id="SSF51445">
    <property type="entry name" value="(Trans)glycosidases"/>
    <property type="match status" value="1"/>
</dbReference>
<dbReference type="EMBL" id="BAABYW010000002">
    <property type="protein sequence ID" value="GAA6411248.1"/>
    <property type="molecule type" value="Genomic_DNA"/>
</dbReference>
<accession>A0ABQ0BIU0</accession>
<name>A0ABQ0BIU0_9FIRM</name>
<keyword evidence="2 3" id="KW-0326">Glycosidase</keyword>
<organism evidence="5 6">
    <name type="scientific">Blautia hominis</name>
    <dbReference type="NCBI Taxonomy" id="2025493"/>
    <lineage>
        <taxon>Bacteria</taxon>
        <taxon>Bacillati</taxon>
        <taxon>Bacillota</taxon>
        <taxon>Clostridia</taxon>
        <taxon>Lachnospirales</taxon>
        <taxon>Lachnospiraceae</taxon>
        <taxon>Blautia</taxon>
    </lineage>
</organism>
<gene>
    <name evidence="5" type="ORF">K040078D81_53650</name>
</gene>
<dbReference type="Gene3D" id="3.20.20.80">
    <property type="entry name" value="Glycosidases"/>
    <property type="match status" value="1"/>
</dbReference>
<dbReference type="InterPro" id="IPR017853">
    <property type="entry name" value="GH"/>
</dbReference>
<dbReference type="Proteomes" id="UP001600943">
    <property type="component" value="Unassembled WGS sequence"/>
</dbReference>
<dbReference type="RefSeq" id="WP_390409921.1">
    <property type="nucleotide sequence ID" value="NZ_BAABYW010000002.1"/>
</dbReference>
<evidence type="ECO:0000256" key="3">
    <source>
        <dbReference type="RuleBase" id="RU361153"/>
    </source>
</evidence>
<keyword evidence="1 3" id="KW-0378">Hydrolase</keyword>
<feature type="domain" description="Glycoside hydrolase family 5" evidence="4">
    <location>
        <begin position="76"/>
        <end position="283"/>
    </location>
</feature>
<evidence type="ECO:0000256" key="1">
    <source>
        <dbReference type="ARBA" id="ARBA00022801"/>
    </source>
</evidence>
<reference evidence="5 6" key="1">
    <citation type="submission" date="2024-04" db="EMBL/GenBank/DDBJ databases">
        <title>Defined microbial consortia suppress multidrug-resistant proinflammatory Enterobacteriaceae via ecological control.</title>
        <authorList>
            <person name="Furuichi M."/>
            <person name="Kawaguchi T."/>
            <person name="Pust M."/>
            <person name="Yasuma K."/>
            <person name="Plichta D."/>
            <person name="Hasegawa N."/>
            <person name="Ohya T."/>
            <person name="Bhattarai S."/>
            <person name="Sasajima S."/>
            <person name="Aoto Y."/>
            <person name="Tuganbaev T."/>
            <person name="Yaginuma M."/>
            <person name="Ueda M."/>
            <person name="Okahashi N."/>
            <person name="Amafuji K."/>
            <person name="Kiridooshi Y."/>
            <person name="Sugita K."/>
            <person name="Strazar M."/>
            <person name="Skelly A."/>
            <person name="Suda W."/>
            <person name="Hattori M."/>
            <person name="Nakamoto N."/>
            <person name="Caballero S."/>
            <person name="Norman J."/>
            <person name="Olle B."/>
            <person name="Tanoue T."/>
            <person name="Arita M."/>
            <person name="Bucci V."/>
            <person name="Atarashi K."/>
            <person name="Xavier R."/>
            <person name="Honda K."/>
        </authorList>
    </citation>
    <scope>NUCLEOTIDE SEQUENCE [LARGE SCALE GENOMIC DNA]</scope>
    <source>
        <strain evidence="6">k04-0078-D8-1</strain>
    </source>
</reference>
<dbReference type="InterPro" id="IPR029062">
    <property type="entry name" value="Class_I_gatase-like"/>
</dbReference>
<dbReference type="Gene3D" id="3.40.50.880">
    <property type="match status" value="1"/>
</dbReference>
<proteinExistence type="inferred from homology"/>
<keyword evidence="6" id="KW-1185">Reference proteome</keyword>
<evidence type="ECO:0000313" key="6">
    <source>
        <dbReference type="Proteomes" id="UP001600943"/>
    </source>
</evidence>
<evidence type="ECO:0000259" key="4">
    <source>
        <dbReference type="Pfam" id="PF00150"/>
    </source>
</evidence>
<sequence length="614" mass="69397">MEQEFMLGCNYWASNAGADMWRHWDADVVDADLRVLRENGITYLRVFPNWRDFQPVEPMFGGKGELREYRLVGDIHPENPYYLDDKMIKRFHIFCTLAQKHGLKLIVGLITGWMSGRLYVPPALYGKDVFSDPTALMFQQLLIKGLVREFKDKTCIYAWDLGNECNEMGAAKRREAAYSWTAAVANAIRAEDPSRLVISGMHSLEIDGIWNIQDQGEITDMLTTHPYPFWVEHCLVDPMDDTRTLLHATAQTQYYSSVSGKPCLVEEIGHMGPMVCSDEIAAGFMRVNLFSNWANGAPGLLWWCANEQTDLTAPPYDWVMCERELGMLDTDRQPKQMLLEMKKFAALLENMKIDLPLRQSDGVCVLSRGQDQWGTAYMAYVLAKQAGLVLEFSDCEQELPDSPLYLLPSIRGEVMSKAAYERLMQKIRDGATLYVSMDNGILTGFENLVGVRVDRARTISVSGTLCLKSGERLYYHKQHDLEVTAVRAAVLAEDENGAALITEAAYGKGRVLFVNFPLESMLLKDEHMAQKGYQIVYRQLFKGVLQEKPVISENPMVSITLHQDENACYGVAINYSGQPQKTELHLKEGAGIKQVLYGDKEVIPPCDAAIFQLR</sequence>
<dbReference type="Pfam" id="PF00150">
    <property type="entry name" value="Cellulase"/>
    <property type="match status" value="1"/>
</dbReference>
<evidence type="ECO:0000313" key="5">
    <source>
        <dbReference type="EMBL" id="GAA6411248.1"/>
    </source>
</evidence>